<dbReference type="InterPro" id="IPR018378">
    <property type="entry name" value="C-type_lectin_CS"/>
</dbReference>
<keyword evidence="5" id="KW-1185">Reference proteome</keyword>
<dbReference type="PROSITE" id="PS00615">
    <property type="entry name" value="C_TYPE_LECTIN_1"/>
    <property type="match status" value="1"/>
</dbReference>
<dbReference type="PROSITE" id="PS50041">
    <property type="entry name" value="C_TYPE_LECTIN_2"/>
    <property type="match status" value="1"/>
</dbReference>
<name>A0ABM3V2F3_MUSDO</name>
<evidence type="ECO:0000259" key="4">
    <source>
        <dbReference type="PROSITE" id="PS50041"/>
    </source>
</evidence>
<proteinExistence type="predicted"/>
<reference evidence="6" key="1">
    <citation type="submission" date="2025-08" db="UniProtKB">
        <authorList>
            <consortium name="RefSeq"/>
        </authorList>
    </citation>
    <scope>IDENTIFICATION</scope>
    <source>
        <strain evidence="6">Aabys</strain>
        <tissue evidence="6">Whole body</tissue>
    </source>
</reference>
<dbReference type="CDD" id="cd00037">
    <property type="entry name" value="CLECT"/>
    <property type="match status" value="1"/>
</dbReference>
<keyword evidence="3" id="KW-0732">Signal</keyword>
<accession>A0ABM3V2F3</accession>
<organism evidence="5 6">
    <name type="scientific">Musca domestica</name>
    <name type="common">House fly</name>
    <dbReference type="NCBI Taxonomy" id="7370"/>
    <lineage>
        <taxon>Eukaryota</taxon>
        <taxon>Metazoa</taxon>
        <taxon>Ecdysozoa</taxon>
        <taxon>Arthropoda</taxon>
        <taxon>Hexapoda</taxon>
        <taxon>Insecta</taxon>
        <taxon>Pterygota</taxon>
        <taxon>Neoptera</taxon>
        <taxon>Endopterygota</taxon>
        <taxon>Diptera</taxon>
        <taxon>Brachycera</taxon>
        <taxon>Muscomorpha</taxon>
        <taxon>Muscoidea</taxon>
        <taxon>Muscidae</taxon>
        <taxon>Musca</taxon>
    </lineage>
</organism>
<sequence>MQARRTLLWTLLAVQLLWVAGYSKFVTTSDGNSYYVETSMAFSWYEALSACASLKMTLLTVDSYSKRMQLDALRLSANAQVWIGGHDLKSSRSFEWISNGKSFDYTNWYSGEPNSKEENCVEMTFPALGWNDVRCSKFRGYICEETPAAKEKNEEIKKLKEELARKAVLLDERAKKVQQLEREKKEIEETKTMDSKGLVEAMNRGKNSINEQLSRLLNVALNQTALISSHKEMLMSLKRGQDEIREHAKRLASEAVIAQSAATAKISESLAKTDGKLKGLLDNVTSIQEMTSNRNTTNRYYYIYF</sequence>
<dbReference type="InterPro" id="IPR050111">
    <property type="entry name" value="C-type_lectin/snaclec_domain"/>
</dbReference>
<feature type="chain" id="PRO_5046492706" evidence="3">
    <location>
        <begin position="22"/>
        <end position="305"/>
    </location>
</feature>
<evidence type="ECO:0000256" key="2">
    <source>
        <dbReference type="SAM" id="Coils"/>
    </source>
</evidence>
<dbReference type="SMART" id="SM00034">
    <property type="entry name" value="CLECT"/>
    <property type="match status" value="1"/>
</dbReference>
<feature type="coiled-coil region" evidence="2">
    <location>
        <begin position="149"/>
        <end position="193"/>
    </location>
</feature>
<dbReference type="RefSeq" id="XP_058979960.1">
    <property type="nucleotide sequence ID" value="XM_059123977.1"/>
</dbReference>
<dbReference type="Gene3D" id="3.10.100.10">
    <property type="entry name" value="Mannose-Binding Protein A, subunit A"/>
    <property type="match status" value="1"/>
</dbReference>
<evidence type="ECO:0000256" key="1">
    <source>
        <dbReference type="ARBA" id="ARBA00023157"/>
    </source>
</evidence>
<evidence type="ECO:0000256" key="3">
    <source>
        <dbReference type="SAM" id="SignalP"/>
    </source>
</evidence>
<dbReference type="GeneID" id="101893467"/>
<keyword evidence="1" id="KW-1015">Disulfide bond</keyword>
<dbReference type="InterPro" id="IPR016186">
    <property type="entry name" value="C-type_lectin-like/link_sf"/>
</dbReference>
<dbReference type="PANTHER" id="PTHR22803">
    <property type="entry name" value="MANNOSE, PHOSPHOLIPASE, LECTIN RECEPTOR RELATED"/>
    <property type="match status" value="1"/>
</dbReference>
<gene>
    <name evidence="6" type="primary">LOC101893467</name>
</gene>
<evidence type="ECO:0000313" key="6">
    <source>
        <dbReference type="RefSeq" id="XP_058979960.1"/>
    </source>
</evidence>
<keyword evidence="2" id="KW-0175">Coiled coil</keyword>
<dbReference type="Pfam" id="PF00059">
    <property type="entry name" value="Lectin_C"/>
    <property type="match status" value="1"/>
</dbReference>
<protein>
    <submittedName>
        <fullName evidence="6">Lectin subunit alpha</fullName>
    </submittedName>
</protein>
<dbReference type="SUPFAM" id="SSF56436">
    <property type="entry name" value="C-type lectin-like"/>
    <property type="match status" value="1"/>
</dbReference>
<feature type="signal peptide" evidence="3">
    <location>
        <begin position="1"/>
        <end position="21"/>
    </location>
</feature>
<evidence type="ECO:0000313" key="5">
    <source>
        <dbReference type="Proteomes" id="UP001652621"/>
    </source>
</evidence>
<dbReference type="InterPro" id="IPR016187">
    <property type="entry name" value="CTDL_fold"/>
</dbReference>
<dbReference type="InterPro" id="IPR001304">
    <property type="entry name" value="C-type_lectin-like"/>
</dbReference>
<dbReference type="Proteomes" id="UP001652621">
    <property type="component" value="Unplaced"/>
</dbReference>
<feature type="domain" description="C-type lectin" evidence="4">
    <location>
        <begin position="29"/>
        <end position="144"/>
    </location>
</feature>